<dbReference type="Proteomes" id="UP001652432">
    <property type="component" value="Unassembled WGS sequence"/>
</dbReference>
<evidence type="ECO:0000256" key="1">
    <source>
        <dbReference type="ARBA" id="ARBA00004651"/>
    </source>
</evidence>
<keyword evidence="3" id="KW-0444">Lipid biosynthesis</keyword>
<evidence type="ECO:0000256" key="13">
    <source>
        <dbReference type="SAM" id="Phobius"/>
    </source>
</evidence>
<dbReference type="Pfam" id="PF13396">
    <property type="entry name" value="PLDc_N"/>
    <property type="match status" value="1"/>
</dbReference>
<keyword evidence="16" id="KW-1185">Reference proteome</keyword>
<sequence length="516" mass="59376">MKRFINCAFKIIFSRTLFIILMILVQLAVLCFGFTKLGESFSYITEGMSLLGALLVIFIVNRDGAPEFKMTWCILICLLPVFGALIYLFVELNLGGIGLKARTYVRLKETEGLLFATERTKKAVAGSQADFRGFARYMEGTVGFPAYQGSEAVYYPSGEDKFKDLLKELQKAERFIFLEYFIMERGIMWNAILDILKEKVKQGVEVRVMYDGMCSIMLLPYGYPSELEKYGIKAKMFAPIRPFLSTNQNNRDHRKIVVIDGKVAFTGGVNLADEYINEKEVYGYWKDTAVKITGEAVRSFTVMYLQMWHVSENGAADEYEKYLQNIVFDKPLKDDGFVIPYGEMPTVPTEVAKTVYESLFNTAKKYVHVMTPYFIVEQEFFDTMRYAAQRGVEVKMILPHIPDKKIVYYIARNYYPKLLEAGIQVYEYTPGFVHAKVFSVDGSSATVGTINLDYRSFYHHFECGCYFYDSSVIQDIEADFQRTLEDCQEVTMEYYKKLPLYQKLIGTLFKLIAPLM</sequence>
<dbReference type="CDD" id="cd09154">
    <property type="entry name" value="PLDc_SMU_988_like_1"/>
    <property type="match status" value="1"/>
</dbReference>
<keyword evidence="4" id="KW-0808">Transferase</keyword>
<reference evidence="15 16" key="1">
    <citation type="journal article" date="2021" name="ISME Commun">
        <title>Automated analysis of genomic sequences facilitates high-throughput and comprehensive description of bacteria.</title>
        <authorList>
            <person name="Hitch T.C.A."/>
        </authorList>
    </citation>
    <scope>NUCLEOTIDE SEQUENCE [LARGE SCALE GENOMIC DNA]</scope>
    <source>
        <strain evidence="15 16">Sanger_18</strain>
    </source>
</reference>
<dbReference type="SMART" id="SM00155">
    <property type="entry name" value="PLDc"/>
    <property type="match status" value="2"/>
</dbReference>
<proteinExistence type="predicted"/>
<keyword evidence="5 13" id="KW-0812">Transmembrane</keyword>
<keyword evidence="8" id="KW-0443">Lipid metabolism</keyword>
<protein>
    <recommendedName>
        <fullName evidence="12">Cardiolipin synthase</fullName>
        <ecNumber evidence="12">2.7.8.-</ecNumber>
    </recommendedName>
</protein>
<comment type="subcellular location">
    <subcellularLocation>
        <location evidence="1">Cell membrane</location>
        <topology evidence="1">Multi-pass membrane protein</topology>
    </subcellularLocation>
</comment>
<dbReference type="PROSITE" id="PS50035">
    <property type="entry name" value="PLD"/>
    <property type="match status" value="2"/>
</dbReference>
<evidence type="ECO:0000256" key="9">
    <source>
        <dbReference type="ARBA" id="ARBA00023136"/>
    </source>
</evidence>
<evidence type="ECO:0000256" key="6">
    <source>
        <dbReference type="ARBA" id="ARBA00022737"/>
    </source>
</evidence>
<feature type="domain" description="PLD phosphodiesterase" evidence="14">
    <location>
        <begin position="248"/>
        <end position="275"/>
    </location>
</feature>
<dbReference type="InterPro" id="IPR022924">
    <property type="entry name" value="Cardiolipin_synthase"/>
</dbReference>
<gene>
    <name evidence="15" type="primary">cls</name>
    <name evidence="15" type="ORF">OCV77_11235</name>
</gene>
<evidence type="ECO:0000256" key="10">
    <source>
        <dbReference type="ARBA" id="ARBA00023209"/>
    </source>
</evidence>
<feature type="transmembrane region" description="Helical" evidence="13">
    <location>
        <begin position="72"/>
        <end position="90"/>
    </location>
</feature>
<organism evidence="15 16">
    <name type="scientific">Suilimivivens aceti</name>
    <dbReference type="NCBI Taxonomy" id="2981774"/>
    <lineage>
        <taxon>Bacteria</taxon>
        <taxon>Bacillati</taxon>
        <taxon>Bacillota</taxon>
        <taxon>Clostridia</taxon>
        <taxon>Lachnospirales</taxon>
        <taxon>Lachnospiraceae</taxon>
        <taxon>Suilimivivens</taxon>
    </lineage>
</organism>
<keyword evidence="10" id="KW-0594">Phospholipid biosynthesis</keyword>
<evidence type="ECO:0000256" key="4">
    <source>
        <dbReference type="ARBA" id="ARBA00022679"/>
    </source>
</evidence>
<evidence type="ECO:0000256" key="11">
    <source>
        <dbReference type="ARBA" id="ARBA00023264"/>
    </source>
</evidence>
<dbReference type="InterPro" id="IPR001736">
    <property type="entry name" value="PLipase_D/transphosphatidylase"/>
</dbReference>
<keyword evidence="7 13" id="KW-1133">Transmembrane helix</keyword>
<feature type="domain" description="PLD phosphodiesterase" evidence="14">
    <location>
        <begin position="429"/>
        <end position="456"/>
    </location>
</feature>
<keyword evidence="9 13" id="KW-0472">Membrane</keyword>
<dbReference type="RefSeq" id="WP_262575164.1">
    <property type="nucleotide sequence ID" value="NZ_JAOQKJ010000008.1"/>
</dbReference>
<feature type="transmembrane region" description="Helical" evidence="13">
    <location>
        <begin position="12"/>
        <end position="35"/>
    </location>
</feature>
<dbReference type="SUPFAM" id="SSF56024">
    <property type="entry name" value="Phospholipase D/nuclease"/>
    <property type="match status" value="2"/>
</dbReference>
<evidence type="ECO:0000259" key="14">
    <source>
        <dbReference type="PROSITE" id="PS50035"/>
    </source>
</evidence>
<keyword evidence="6" id="KW-0677">Repeat</keyword>
<dbReference type="InterPro" id="IPR027379">
    <property type="entry name" value="CLS_N"/>
</dbReference>
<accession>A0ABT2T4D0</accession>
<dbReference type="InterPro" id="IPR025202">
    <property type="entry name" value="PLD-like_dom"/>
</dbReference>
<evidence type="ECO:0000256" key="2">
    <source>
        <dbReference type="ARBA" id="ARBA00022475"/>
    </source>
</evidence>
<dbReference type="Gene3D" id="3.30.870.10">
    <property type="entry name" value="Endonuclease Chain A"/>
    <property type="match status" value="2"/>
</dbReference>
<evidence type="ECO:0000313" key="15">
    <source>
        <dbReference type="EMBL" id="MCU6745055.1"/>
    </source>
</evidence>
<dbReference type="PANTHER" id="PTHR21248:SF22">
    <property type="entry name" value="PHOSPHOLIPASE D"/>
    <property type="match status" value="1"/>
</dbReference>
<comment type="caution">
    <text evidence="15">The sequence shown here is derived from an EMBL/GenBank/DDBJ whole genome shotgun (WGS) entry which is preliminary data.</text>
</comment>
<feature type="transmembrane region" description="Helical" evidence="13">
    <location>
        <begin position="41"/>
        <end position="60"/>
    </location>
</feature>
<dbReference type="Pfam" id="PF13091">
    <property type="entry name" value="PLDc_2"/>
    <property type="match status" value="2"/>
</dbReference>
<dbReference type="PANTHER" id="PTHR21248">
    <property type="entry name" value="CARDIOLIPIN SYNTHASE"/>
    <property type="match status" value="1"/>
</dbReference>
<evidence type="ECO:0000256" key="12">
    <source>
        <dbReference type="NCBIfam" id="TIGR04265"/>
    </source>
</evidence>
<name>A0ABT2T4D0_9FIRM</name>
<dbReference type="CDD" id="cd09160">
    <property type="entry name" value="PLDc_SMU_988_like_2"/>
    <property type="match status" value="1"/>
</dbReference>
<evidence type="ECO:0000256" key="5">
    <source>
        <dbReference type="ARBA" id="ARBA00022692"/>
    </source>
</evidence>
<dbReference type="EC" id="2.7.8.-" evidence="12"/>
<evidence type="ECO:0000256" key="8">
    <source>
        <dbReference type="ARBA" id="ARBA00023098"/>
    </source>
</evidence>
<evidence type="ECO:0000313" key="16">
    <source>
        <dbReference type="Proteomes" id="UP001652432"/>
    </source>
</evidence>
<dbReference type="EMBL" id="JAOQKJ010000008">
    <property type="protein sequence ID" value="MCU6745055.1"/>
    <property type="molecule type" value="Genomic_DNA"/>
</dbReference>
<evidence type="ECO:0000256" key="3">
    <source>
        <dbReference type="ARBA" id="ARBA00022516"/>
    </source>
</evidence>
<keyword evidence="2" id="KW-1003">Cell membrane</keyword>
<dbReference type="NCBIfam" id="TIGR04265">
    <property type="entry name" value="bac_cardiolipin"/>
    <property type="match status" value="1"/>
</dbReference>
<keyword evidence="11" id="KW-1208">Phospholipid metabolism</keyword>
<evidence type="ECO:0000256" key="7">
    <source>
        <dbReference type="ARBA" id="ARBA00022989"/>
    </source>
</evidence>